<dbReference type="SUPFAM" id="SSF103473">
    <property type="entry name" value="MFS general substrate transporter"/>
    <property type="match status" value="1"/>
</dbReference>
<feature type="transmembrane region" description="Helical" evidence="10">
    <location>
        <begin position="262"/>
        <end position="285"/>
    </location>
</feature>
<evidence type="ECO:0000256" key="7">
    <source>
        <dbReference type="ARBA" id="ARBA00040302"/>
    </source>
</evidence>
<feature type="transmembrane region" description="Helical" evidence="10">
    <location>
        <begin position="222"/>
        <end position="242"/>
    </location>
</feature>
<dbReference type="PANTHER" id="PTHR23294:SF0">
    <property type="entry name" value="UNC93-LIKE PROTEIN MFSD11"/>
    <property type="match status" value="1"/>
</dbReference>
<dbReference type="AlphaFoldDB" id="A0AAW1U2L5"/>
<feature type="transmembrane region" description="Helical" evidence="10">
    <location>
        <begin position="134"/>
        <end position="156"/>
    </location>
</feature>
<feature type="region of interest" description="Disordered" evidence="9">
    <location>
        <begin position="435"/>
        <end position="505"/>
    </location>
</feature>
<evidence type="ECO:0000256" key="5">
    <source>
        <dbReference type="ARBA" id="ARBA00023136"/>
    </source>
</evidence>
<evidence type="ECO:0000256" key="3">
    <source>
        <dbReference type="ARBA" id="ARBA00022692"/>
    </source>
</evidence>
<evidence type="ECO:0000313" key="12">
    <source>
        <dbReference type="Proteomes" id="UP001431783"/>
    </source>
</evidence>
<evidence type="ECO:0000256" key="9">
    <source>
        <dbReference type="SAM" id="MobiDB-lite"/>
    </source>
</evidence>
<dbReference type="PANTHER" id="PTHR23294">
    <property type="entry name" value="ET TRANSLATION PRODUCT-RELATED"/>
    <property type="match status" value="1"/>
</dbReference>
<dbReference type="Proteomes" id="UP001431783">
    <property type="component" value="Unassembled WGS sequence"/>
</dbReference>
<reference evidence="11 12" key="1">
    <citation type="submission" date="2023-03" db="EMBL/GenBank/DDBJ databases">
        <title>Genome insight into feeding habits of ladybird beetles.</title>
        <authorList>
            <person name="Li H.-S."/>
            <person name="Huang Y.-H."/>
            <person name="Pang H."/>
        </authorList>
    </citation>
    <scope>NUCLEOTIDE SEQUENCE [LARGE SCALE GENOMIC DNA]</scope>
    <source>
        <strain evidence="11">SYSU_2023b</strain>
        <tissue evidence="11">Whole body</tissue>
    </source>
</reference>
<keyword evidence="6" id="KW-0325">Glycoprotein</keyword>
<comment type="similarity">
    <text evidence="2">Belongs to the unc-93 family.</text>
</comment>
<evidence type="ECO:0000256" key="6">
    <source>
        <dbReference type="ARBA" id="ARBA00023180"/>
    </source>
</evidence>
<comment type="caution">
    <text evidence="11">The sequence shown here is derived from an EMBL/GenBank/DDBJ whole genome shotgun (WGS) entry which is preliminary data.</text>
</comment>
<dbReference type="InterPro" id="IPR051617">
    <property type="entry name" value="UNC-93-like_regulator"/>
</dbReference>
<evidence type="ECO:0000256" key="1">
    <source>
        <dbReference type="ARBA" id="ARBA00004141"/>
    </source>
</evidence>
<feature type="compositionally biased region" description="Low complexity" evidence="9">
    <location>
        <begin position="449"/>
        <end position="486"/>
    </location>
</feature>
<evidence type="ECO:0000313" key="11">
    <source>
        <dbReference type="EMBL" id="KAK9876745.1"/>
    </source>
</evidence>
<feature type="region of interest" description="Disordered" evidence="9">
    <location>
        <begin position="583"/>
        <end position="603"/>
    </location>
</feature>
<organism evidence="11 12">
    <name type="scientific">Henosepilachna vigintioctopunctata</name>
    <dbReference type="NCBI Taxonomy" id="420089"/>
    <lineage>
        <taxon>Eukaryota</taxon>
        <taxon>Metazoa</taxon>
        <taxon>Ecdysozoa</taxon>
        <taxon>Arthropoda</taxon>
        <taxon>Hexapoda</taxon>
        <taxon>Insecta</taxon>
        <taxon>Pterygota</taxon>
        <taxon>Neoptera</taxon>
        <taxon>Endopterygota</taxon>
        <taxon>Coleoptera</taxon>
        <taxon>Polyphaga</taxon>
        <taxon>Cucujiformia</taxon>
        <taxon>Coccinelloidea</taxon>
        <taxon>Coccinellidae</taxon>
        <taxon>Epilachninae</taxon>
        <taxon>Epilachnini</taxon>
        <taxon>Henosepilachna</taxon>
    </lineage>
</organism>
<feature type="transmembrane region" description="Helical" evidence="10">
    <location>
        <begin position="391"/>
        <end position="412"/>
    </location>
</feature>
<comment type="subcellular location">
    <subcellularLocation>
        <location evidence="1">Membrane</location>
        <topology evidence="1">Multi-pass membrane protein</topology>
    </subcellularLocation>
</comment>
<evidence type="ECO:0000256" key="10">
    <source>
        <dbReference type="SAM" id="Phobius"/>
    </source>
</evidence>
<feature type="transmembrane region" description="Helical" evidence="10">
    <location>
        <begin position="100"/>
        <end position="122"/>
    </location>
</feature>
<evidence type="ECO:0000256" key="4">
    <source>
        <dbReference type="ARBA" id="ARBA00022989"/>
    </source>
</evidence>
<keyword evidence="5 10" id="KW-0472">Membrane</keyword>
<evidence type="ECO:0000256" key="8">
    <source>
        <dbReference type="ARBA" id="ARBA00041910"/>
    </source>
</evidence>
<feature type="transmembrane region" description="Helical" evidence="10">
    <location>
        <begin position="168"/>
        <end position="191"/>
    </location>
</feature>
<dbReference type="Pfam" id="PF05978">
    <property type="entry name" value="UNC-93"/>
    <property type="match status" value="1"/>
</dbReference>
<keyword evidence="4 10" id="KW-1133">Transmembrane helix</keyword>
<feature type="transmembrane region" description="Helical" evidence="10">
    <location>
        <begin position="331"/>
        <end position="349"/>
    </location>
</feature>
<feature type="compositionally biased region" description="Basic and acidic residues" evidence="9">
    <location>
        <begin position="487"/>
        <end position="501"/>
    </location>
</feature>
<dbReference type="InterPro" id="IPR010291">
    <property type="entry name" value="Ion_channel_UNC-93"/>
</dbReference>
<accession>A0AAW1U2L5</accession>
<gene>
    <name evidence="11" type="ORF">WA026_014983</name>
</gene>
<keyword evidence="12" id="KW-1185">Reference proteome</keyword>
<feature type="transmembrane region" description="Helical" evidence="10">
    <location>
        <begin position="292"/>
        <end position="311"/>
    </location>
</feature>
<proteinExistence type="inferred from homology"/>
<evidence type="ECO:0000256" key="2">
    <source>
        <dbReference type="ARBA" id="ARBA00009172"/>
    </source>
</evidence>
<sequence length="711" mass="79083">MVDAKCRHVLIMSLASMFLMGIFQILIFIVVSVEDLKAQNMFSGIGFRCLIIIYSTIIITALLMPFLIHSTSPKITMFMGCATYMLFLLCLIHPVLEIVYFGAMMFGTGSVMLGTAQGTYLVKNSTKSTISKHCAIYWTIIQISTFFGGIIVYIRFLDVKNIDQGIRVFMIGILLGFSFASLIFVSLLPNYTEGYYLYKSKQKKRDYIRLFLEITRLLRSQIIMVLCIPFFFLGFYIVFITVNFSLAVGHSTQLERPKELSHFVGIFIGLGEISGGFLLLITAVYLSGSYRIVKITVGFVSLVTAHFMVFVNLPNEASDRDTDDTSVVEPSAGLVVITSFLLGIADSCFNTQIIESLALFYPRITALVFPIFEMFQAVGVIAANFVSTLTALYGVLASLVGLSLVTFICYIISESLVSDEDVILDKFAGVKKSRRKSRSSDSSGDRSSRSTSRPTTSSSDTLRSTDSWSEITPTTSDTITSRSSHSTSEERRNYVRTKMQEPKPSLLSSARMRIINCFRKILGYAKGSEDQEETLSSKSVSSTKVNSISQEEVLRTISEESFSRTPSRVSIYLPNSEPVALKASKSSTKLSQPKGRKIDDGQNQPSFLQKLMSIPIKIPWIIPEGEKEAKKHPANLPKPVRPVHSKVTIKTIPNAVSVRNDSSTNLSVKSNDQYGRENRKSIPNKGILRTNVSSSSDWMEVSNTKKKSSKK</sequence>
<feature type="transmembrane region" description="Helical" evidence="10">
    <location>
        <begin position="9"/>
        <end position="33"/>
    </location>
</feature>
<protein>
    <recommendedName>
        <fullName evidence="7">UNC93-like protein MFSD11</fullName>
    </recommendedName>
    <alternativeName>
        <fullName evidence="8">Major facilitator superfamily domain-containing protein 11</fullName>
    </alternativeName>
</protein>
<dbReference type="InterPro" id="IPR036259">
    <property type="entry name" value="MFS_trans_sf"/>
</dbReference>
<keyword evidence="3 10" id="KW-0812">Transmembrane</keyword>
<dbReference type="EMBL" id="JARQZJ010000038">
    <property type="protein sequence ID" value="KAK9876745.1"/>
    <property type="molecule type" value="Genomic_DNA"/>
</dbReference>
<dbReference type="GO" id="GO:0016020">
    <property type="term" value="C:membrane"/>
    <property type="evidence" value="ECO:0007669"/>
    <property type="project" value="UniProtKB-SubCell"/>
</dbReference>
<name>A0AAW1U2L5_9CUCU</name>
<feature type="compositionally biased region" description="Polar residues" evidence="9">
    <location>
        <begin position="657"/>
        <end position="673"/>
    </location>
</feature>
<feature type="transmembrane region" description="Helical" evidence="10">
    <location>
        <begin position="361"/>
        <end position="385"/>
    </location>
</feature>
<feature type="region of interest" description="Disordered" evidence="9">
    <location>
        <begin position="655"/>
        <end position="711"/>
    </location>
</feature>
<feature type="transmembrane region" description="Helical" evidence="10">
    <location>
        <begin position="45"/>
        <end position="68"/>
    </location>
</feature>
<feature type="transmembrane region" description="Helical" evidence="10">
    <location>
        <begin position="75"/>
        <end position="94"/>
    </location>
</feature>